<dbReference type="EMBL" id="JAMSHJ010000002">
    <property type="protein sequence ID" value="KAI5432580.1"/>
    <property type="molecule type" value="Genomic_DNA"/>
</dbReference>
<sequence length="218" mass="23911">MRAWFFHATGVGGRAMENLIREGSIQGVLDITTTEVADYIVGGVMACDNSRFDVIIEQKIPLVLSVGALDMVSLMRTTVDENRKFADFIANKLNSSSSKICVCLPEKGISALGAPGKPFYDPEATGTLLHELQRLIQTDDIRQVKVYPHHINDLEFASALVDAFLEVNEKKGSTHPQVAIPESIEHFHEDLGSVSNKSSFGAIVYAPNEFPDTKPVHN</sequence>
<accession>A0A9D4Y805</accession>
<dbReference type="Proteomes" id="UP001058974">
    <property type="component" value="Chromosome 2"/>
</dbReference>
<dbReference type="AlphaFoldDB" id="A0A9D4Y805"/>
<gene>
    <name evidence="2" type="ORF">KIW84_020044</name>
</gene>
<keyword evidence="3" id="KW-1185">Reference proteome</keyword>
<evidence type="ECO:0000259" key="1">
    <source>
        <dbReference type="Pfam" id="PF23189"/>
    </source>
</evidence>
<protein>
    <submittedName>
        <fullName evidence="2">ToMV susceptible protein tm-1(GCR26)</fullName>
    </submittedName>
</protein>
<dbReference type="InterPro" id="IPR056778">
    <property type="entry name" value="UPF0261_C"/>
</dbReference>
<dbReference type="Gene3D" id="3.40.50.12030">
    <property type="entry name" value="Uncharacterised protein family UPF0261, NC domain"/>
    <property type="match status" value="2"/>
</dbReference>
<comment type="caution">
    <text evidence="2">The sequence shown here is derived from an EMBL/GenBank/DDBJ whole genome shotgun (WGS) entry which is preliminary data.</text>
</comment>
<dbReference type="PANTHER" id="PTHR31862:SF1">
    <property type="entry name" value="UPF0261 DOMAIN PROTEIN (AFU_ORTHOLOGUE AFUA_1G10120)"/>
    <property type="match status" value="1"/>
</dbReference>
<reference evidence="2 3" key="1">
    <citation type="journal article" date="2022" name="Nat. Genet.">
        <title>Improved pea reference genome and pan-genome highlight genomic features and evolutionary characteristics.</title>
        <authorList>
            <person name="Yang T."/>
            <person name="Liu R."/>
            <person name="Luo Y."/>
            <person name="Hu S."/>
            <person name="Wang D."/>
            <person name="Wang C."/>
            <person name="Pandey M.K."/>
            <person name="Ge S."/>
            <person name="Xu Q."/>
            <person name="Li N."/>
            <person name="Li G."/>
            <person name="Huang Y."/>
            <person name="Saxena R.K."/>
            <person name="Ji Y."/>
            <person name="Li M."/>
            <person name="Yan X."/>
            <person name="He Y."/>
            <person name="Liu Y."/>
            <person name="Wang X."/>
            <person name="Xiang C."/>
            <person name="Varshney R.K."/>
            <person name="Ding H."/>
            <person name="Gao S."/>
            <person name="Zong X."/>
        </authorList>
    </citation>
    <scope>NUCLEOTIDE SEQUENCE [LARGE SCALE GENOMIC DNA]</scope>
    <source>
        <strain evidence="2 3">cv. Zhongwan 6</strain>
    </source>
</reference>
<dbReference type="Pfam" id="PF23189">
    <property type="entry name" value="UPF0261_C"/>
    <property type="match status" value="1"/>
</dbReference>
<proteinExistence type="predicted"/>
<organism evidence="2 3">
    <name type="scientific">Pisum sativum</name>
    <name type="common">Garden pea</name>
    <name type="synonym">Lathyrus oleraceus</name>
    <dbReference type="NCBI Taxonomy" id="3888"/>
    <lineage>
        <taxon>Eukaryota</taxon>
        <taxon>Viridiplantae</taxon>
        <taxon>Streptophyta</taxon>
        <taxon>Embryophyta</taxon>
        <taxon>Tracheophyta</taxon>
        <taxon>Spermatophyta</taxon>
        <taxon>Magnoliopsida</taxon>
        <taxon>eudicotyledons</taxon>
        <taxon>Gunneridae</taxon>
        <taxon>Pentapetalae</taxon>
        <taxon>rosids</taxon>
        <taxon>fabids</taxon>
        <taxon>Fabales</taxon>
        <taxon>Fabaceae</taxon>
        <taxon>Papilionoideae</taxon>
        <taxon>50 kb inversion clade</taxon>
        <taxon>NPAAA clade</taxon>
        <taxon>Hologalegina</taxon>
        <taxon>IRL clade</taxon>
        <taxon>Fabeae</taxon>
        <taxon>Lathyrus</taxon>
    </lineage>
</organism>
<feature type="domain" description="UPF0261" evidence="1">
    <location>
        <begin position="5"/>
        <end position="73"/>
    </location>
</feature>
<name>A0A9D4Y805_PEA</name>
<dbReference type="Gramene" id="Psat02G0004400-T1">
    <property type="protein sequence ID" value="KAI5432580.1"/>
    <property type="gene ID" value="KIW84_020044"/>
</dbReference>
<dbReference type="PANTHER" id="PTHR31862">
    <property type="entry name" value="UPF0261 DOMAIN PROTEIN (AFU_ORTHOLOGUE AFUA_1G10120)"/>
    <property type="match status" value="1"/>
</dbReference>
<evidence type="ECO:0000313" key="3">
    <source>
        <dbReference type="Proteomes" id="UP001058974"/>
    </source>
</evidence>
<evidence type="ECO:0000313" key="2">
    <source>
        <dbReference type="EMBL" id="KAI5432580.1"/>
    </source>
</evidence>
<dbReference type="InterPro" id="IPR051353">
    <property type="entry name" value="Tobamovirus_resist_UPF0261"/>
</dbReference>